<protein>
    <recommendedName>
        <fullName evidence="1">Glycosyltransferase 2-like domain-containing protein</fullName>
    </recommendedName>
</protein>
<keyword evidence="3" id="KW-1185">Reference proteome</keyword>
<evidence type="ECO:0000313" key="3">
    <source>
        <dbReference type="Proteomes" id="UP001138768"/>
    </source>
</evidence>
<reference evidence="2 3" key="1">
    <citation type="journal article" date="2020" name="Microorganisms">
        <title>Osmotic Adaptation and Compatible Solute Biosynthesis of Phototrophic Bacteria as Revealed from Genome Analyses.</title>
        <authorList>
            <person name="Imhoff J.F."/>
            <person name="Rahn T."/>
            <person name="Kunzel S."/>
            <person name="Keller A."/>
            <person name="Neulinger S.C."/>
        </authorList>
    </citation>
    <scope>NUCLEOTIDE SEQUENCE [LARGE SCALE GENOMIC DNA]</scope>
    <source>
        <strain evidence="2 3">DSM 25653</strain>
    </source>
</reference>
<dbReference type="RefSeq" id="WP_420844319.1">
    <property type="nucleotide sequence ID" value="NZ_NRRY01000027.1"/>
</dbReference>
<name>A0A9X0WA50_9GAMM</name>
<dbReference type="InterPro" id="IPR029044">
    <property type="entry name" value="Nucleotide-diphossugar_trans"/>
</dbReference>
<organism evidence="2 3">
    <name type="scientific">Lamprobacter modestohalophilus</name>
    <dbReference type="NCBI Taxonomy" id="1064514"/>
    <lineage>
        <taxon>Bacteria</taxon>
        <taxon>Pseudomonadati</taxon>
        <taxon>Pseudomonadota</taxon>
        <taxon>Gammaproteobacteria</taxon>
        <taxon>Chromatiales</taxon>
        <taxon>Chromatiaceae</taxon>
        <taxon>Lamprobacter</taxon>
    </lineage>
</organism>
<proteinExistence type="predicted"/>
<evidence type="ECO:0000259" key="1">
    <source>
        <dbReference type="Pfam" id="PF00535"/>
    </source>
</evidence>
<dbReference type="EMBL" id="NRRY01000027">
    <property type="protein sequence ID" value="MBK1619872.1"/>
    <property type="molecule type" value="Genomic_DNA"/>
</dbReference>
<gene>
    <name evidence="2" type="ORF">CKO42_15760</name>
</gene>
<accession>A0A9X0WA50</accession>
<sequence>MIHSKHSQPLVSIIMPTHNANVGFLREAIDSCIAQTYPCWELIIVDDGSTNESPLVIAEQRSRDSRIRSLRHDSKRRLPAALNSGIEQAQGDFLTWLSDDDRFRPLALERMLKFLSEHPQIDIVYADYSLLQSDGTLGERMRVGPAEELGIHKPVGICYLAKYEAFARTGFSEDFFLAEDLDFWIRACMTYKATPLHEDLAQYRQHSGTLTQSHPRTEILLVHRRILDRHLDRMHWLSPPNKVRAYLRLGKQFLAQGAAAPAAAAFGRAAGLGPRACTAALSNLITRKIGQCTQLQRL</sequence>
<dbReference type="Pfam" id="PF00535">
    <property type="entry name" value="Glycos_transf_2"/>
    <property type="match status" value="1"/>
</dbReference>
<evidence type="ECO:0000313" key="2">
    <source>
        <dbReference type="EMBL" id="MBK1619872.1"/>
    </source>
</evidence>
<feature type="domain" description="Glycosyltransferase 2-like" evidence="1">
    <location>
        <begin position="12"/>
        <end position="124"/>
    </location>
</feature>
<dbReference type="AlphaFoldDB" id="A0A9X0WA50"/>
<dbReference type="InterPro" id="IPR050834">
    <property type="entry name" value="Glycosyltransf_2"/>
</dbReference>
<dbReference type="Gene3D" id="3.90.550.10">
    <property type="entry name" value="Spore Coat Polysaccharide Biosynthesis Protein SpsA, Chain A"/>
    <property type="match status" value="1"/>
</dbReference>
<dbReference type="Proteomes" id="UP001138768">
    <property type="component" value="Unassembled WGS sequence"/>
</dbReference>
<dbReference type="SUPFAM" id="SSF53448">
    <property type="entry name" value="Nucleotide-diphospho-sugar transferases"/>
    <property type="match status" value="1"/>
</dbReference>
<dbReference type="PANTHER" id="PTHR43685:SF2">
    <property type="entry name" value="GLYCOSYLTRANSFERASE 2-LIKE DOMAIN-CONTAINING PROTEIN"/>
    <property type="match status" value="1"/>
</dbReference>
<dbReference type="InterPro" id="IPR001173">
    <property type="entry name" value="Glyco_trans_2-like"/>
</dbReference>
<dbReference type="PANTHER" id="PTHR43685">
    <property type="entry name" value="GLYCOSYLTRANSFERASE"/>
    <property type="match status" value="1"/>
</dbReference>
<comment type="caution">
    <text evidence="2">The sequence shown here is derived from an EMBL/GenBank/DDBJ whole genome shotgun (WGS) entry which is preliminary data.</text>
</comment>